<dbReference type="PROSITE" id="PS50940">
    <property type="entry name" value="CHIT_BIND_II"/>
    <property type="match status" value="3"/>
</dbReference>
<feature type="chain" id="PRO_5043506201" description="Chitin-binding type-2 domain-containing protein" evidence="7">
    <location>
        <begin position="22"/>
        <end position="345"/>
    </location>
</feature>
<dbReference type="PANTHER" id="PTHR23301:SF0">
    <property type="entry name" value="CHITIN-BINDING TYPE-2 DOMAIN-CONTAINING PROTEIN-RELATED"/>
    <property type="match status" value="1"/>
</dbReference>
<evidence type="ECO:0000313" key="9">
    <source>
        <dbReference type="EMBL" id="CAL4121813.1"/>
    </source>
</evidence>
<evidence type="ECO:0000256" key="7">
    <source>
        <dbReference type="SAM" id="SignalP"/>
    </source>
</evidence>
<feature type="domain" description="Chitin-binding type-2" evidence="8">
    <location>
        <begin position="154"/>
        <end position="211"/>
    </location>
</feature>
<keyword evidence="10" id="KW-1185">Reference proteome</keyword>
<keyword evidence="5" id="KW-0325">Glycoprotein</keyword>
<evidence type="ECO:0000256" key="3">
    <source>
        <dbReference type="ARBA" id="ARBA00022737"/>
    </source>
</evidence>
<evidence type="ECO:0000313" key="10">
    <source>
        <dbReference type="Proteomes" id="UP001497623"/>
    </source>
</evidence>
<dbReference type="GO" id="GO:0005576">
    <property type="term" value="C:extracellular region"/>
    <property type="evidence" value="ECO:0007669"/>
    <property type="project" value="InterPro"/>
</dbReference>
<keyword evidence="3" id="KW-0677">Repeat</keyword>
<protein>
    <recommendedName>
        <fullName evidence="8">Chitin-binding type-2 domain-containing protein</fullName>
    </recommendedName>
</protein>
<dbReference type="AlphaFoldDB" id="A0AAV2RF05"/>
<evidence type="ECO:0000256" key="5">
    <source>
        <dbReference type="ARBA" id="ARBA00023180"/>
    </source>
</evidence>
<keyword evidence="1" id="KW-0147">Chitin-binding</keyword>
<keyword evidence="2 7" id="KW-0732">Signal</keyword>
<feature type="signal peptide" evidence="7">
    <location>
        <begin position="1"/>
        <end position="21"/>
    </location>
</feature>
<name>A0AAV2RF05_MEGNR</name>
<dbReference type="EMBL" id="CAXKWB010019310">
    <property type="protein sequence ID" value="CAL4121813.1"/>
    <property type="molecule type" value="Genomic_DNA"/>
</dbReference>
<dbReference type="InterPro" id="IPR051940">
    <property type="entry name" value="Chitin_bind-dev_reg"/>
</dbReference>
<feature type="region of interest" description="Disordered" evidence="6">
    <location>
        <begin position="300"/>
        <end position="345"/>
    </location>
</feature>
<proteinExistence type="predicted"/>
<accession>A0AAV2RF05</accession>
<feature type="domain" description="Chitin-binding type-2" evidence="8">
    <location>
        <begin position="57"/>
        <end position="114"/>
    </location>
</feature>
<comment type="caution">
    <text evidence="9">The sequence shown here is derived from an EMBL/GenBank/DDBJ whole genome shotgun (WGS) entry which is preliminary data.</text>
</comment>
<dbReference type="SMART" id="SM00494">
    <property type="entry name" value="ChtBD2"/>
    <property type="match status" value="3"/>
</dbReference>
<organism evidence="9 10">
    <name type="scientific">Meganyctiphanes norvegica</name>
    <name type="common">Northern krill</name>
    <name type="synonym">Thysanopoda norvegica</name>
    <dbReference type="NCBI Taxonomy" id="48144"/>
    <lineage>
        <taxon>Eukaryota</taxon>
        <taxon>Metazoa</taxon>
        <taxon>Ecdysozoa</taxon>
        <taxon>Arthropoda</taxon>
        <taxon>Crustacea</taxon>
        <taxon>Multicrustacea</taxon>
        <taxon>Malacostraca</taxon>
        <taxon>Eumalacostraca</taxon>
        <taxon>Eucarida</taxon>
        <taxon>Euphausiacea</taxon>
        <taxon>Euphausiidae</taxon>
        <taxon>Meganyctiphanes</taxon>
    </lineage>
</organism>
<dbReference type="Proteomes" id="UP001497623">
    <property type="component" value="Unassembled WGS sequence"/>
</dbReference>
<dbReference type="GO" id="GO:0008061">
    <property type="term" value="F:chitin binding"/>
    <property type="evidence" value="ECO:0007669"/>
    <property type="project" value="UniProtKB-KW"/>
</dbReference>
<dbReference type="InterPro" id="IPR002557">
    <property type="entry name" value="Chitin-bd_dom"/>
</dbReference>
<dbReference type="InterPro" id="IPR036508">
    <property type="entry name" value="Chitin-bd_dom_sf"/>
</dbReference>
<dbReference type="PANTHER" id="PTHR23301">
    <property type="entry name" value="CHITIN BINDING PERITROPHIN-A"/>
    <property type="match status" value="1"/>
</dbReference>
<evidence type="ECO:0000256" key="4">
    <source>
        <dbReference type="ARBA" id="ARBA00023157"/>
    </source>
</evidence>
<gene>
    <name evidence="9" type="ORF">MNOR_LOCUS22675</name>
</gene>
<dbReference type="SUPFAM" id="SSF57625">
    <property type="entry name" value="Invertebrate chitin-binding proteins"/>
    <property type="match status" value="3"/>
</dbReference>
<evidence type="ECO:0000256" key="1">
    <source>
        <dbReference type="ARBA" id="ARBA00022669"/>
    </source>
</evidence>
<feature type="compositionally biased region" description="Polar residues" evidence="6">
    <location>
        <begin position="312"/>
        <end position="345"/>
    </location>
</feature>
<evidence type="ECO:0000256" key="6">
    <source>
        <dbReference type="SAM" id="MobiDB-lite"/>
    </source>
</evidence>
<dbReference type="Gene3D" id="2.170.140.10">
    <property type="entry name" value="Chitin binding domain"/>
    <property type="match status" value="3"/>
</dbReference>
<feature type="domain" description="Chitin-binding type-2" evidence="8">
    <location>
        <begin position="227"/>
        <end position="284"/>
    </location>
</feature>
<reference evidence="9 10" key="1">
    <citation type="submission" date="2024-05" db="EMBL/GenBank/DDBJ databases">
        <authorList>
            <person name="Wallberg A."/>
        </authorList>
    </citation>
    <scope>NUCLEOTIDE SEQUENCE [LARGE SCALE GENOMIC DNA]</scope>
</reference>
<evidence type="ECO:0000259" key="8">
    <source>
        <dbReference type="PROSITE" id="PS50940"/>
    </source>
</evidence>
<dbReference type="Pfam" id="PF01607">
    <property type="entry name" value="CBM_14"/>
    <property type="match status" value="2"/>
</dbReference>
<keyword evidence="4" id="KW-1015">Disulfide bond</keyword>
<evidence type="ECO:0000256" key="2">
    <source>
        <dbReference type="ARBA" id="ARBA00022729"/>
    </source>
</evidence>
<sequence>MRRNSVKLLEVFVVTAAVVAAAATASAASDTASEKVADVGGLLPINKNDILKDYYGGFYCDWPHGQQYWPHPYNCHMFIQCSSSGPQEMICPQGTAWSQYILTCDHKHNTDCYQYGKRADAVVKYDILPDQDLNAAEHLPVNNNDLLKYHYVPWPQCNWPFGQKYWEHPYDCTMYVKCTPFGPQEMYCPYGTAWSQYYLTCDHYYNTYCGYYGKRDGDVGVGSGDEDTPCSTPSHQLYWPHPDHCRMYLRCTADGPQAMFCAQGMAWSTSMLTCDNETNTDCAGESSKTMSYTTSTMAPNTYESSLEDTESSKSMAQTTSTMAPNTFESSSGDTEFPSWTLTTST</sequence>